<accession>A0A183HEC6</accession>
<dbReference type="Proteomes" id="UP000267606">
    <property type="component" value="Unassembled WGS sequence"/>
</dbReference>
<evidence type="ECO:0000313" key="2">
    <source>
        <dbReference type="EMBL" id="VDO44513.1"/>
    </source>
</evidence>
<keyword evidence="1" id="KW-0175">Coiled coil</keyword>
<dbReference type="WBParaSite" id="OFLC_0000583701-mRNA-1">
    <property type="protein sequence ID" value="OFLC_0000583701-mRNA-1"/>
    <property type="gene ID" value="OFLC_0000583701"/>
</dbReference>
<protein>
    <submittedName>
        <fullName evidence="4">Coiled-coil domain-containing protein 176</fullName>
    </submittedName>
</protein>
<dbReference type="STRING" id="387005.A0A183HEC6"/>
<reference evidence="2 3" key="2">
    <citation type="submission" date="2018-11" db="EMBL/GenBank/DDBJ databases">
        <authorList>
            <consortium name="Pathogen Informatics"/>
        </authorList>
    </citation>
    <scope>NUCLEOTIDE SEQUENCE [LARGE SCALE GENOMIC DNA]</scope>
</reference>
<keyword evidence="3" id="KW-1185">Reference proteome</keyword>
<evidence type="ECO:0000313" key="4">
    <source>
        <dbReference type="WBParaSite" id="OFLC_0000583701-mRNA-1"/>
    </source>
</evidence>
<reference evidence="4" key="1">
    <citation type="submission" date="2016-06" db="UniProtKB">
        <authorList>
            <consortium name="WormBaseParasite"/>
        </authorList>
    </citation>
    <scope>IDENTIFICATION</scope>
</reference>
<proteinExistence type="predicted"/>
<name>A0A183HEC6_9BILA</name>
<dbReference type="AlphaFoldDB" id="A0A183HEC6"/>
<organism evidence="4">
    <name type="scientific">Onchocerca flexuosa</name>
    <dbReference type="NCBI Taxonomy" id="387005"/>
    <lineage>
        <taxon>Eukaryota</taxon>
        <taxon>Metazoa</taxon>
        <taxon>Ecdysozoa</taxon>
        <taxon>Nematoda</taxon>
        <taxon>Chromadorea</taxon>
        <taxon>Rhabditida</taxon>
        <taxon>Spirurina</taxon>
        <taxon>Spiruromorpha</taxon>
        <taxon>Filarioidea</taxon>
        <taxon>Onchocercidae</taxon>
        <taxon>Onchocerca</taxon>
    </lineage>
</organism>
<sequence>MKRLRTRTNVNDEEYIGINLLEMTDEIKSAEVTAENAHLKEMINVLRSQNEYWQVEIEKVQEQNIEMMHFLEDVESESQMKTLLVALERRFLKALSDQAQFLRDQKLTDHQLLDQQNEFIRKKRQWRNEKKKLIQRMRSNSMELLTVQQMLQYKEKIIEINANYEKSQKYKEEIEREKEELDLQLRHAEALRKSYEMLQENDYSMIKLQKSLQASHLNMLNVKKQLENAEIQIQRKDEQIQKLEETVQSLQKEIEDLFAATFKMTDFDEENGKIDESVDSVAAGFLPNVEKEKLLQTAKAELKPHIPDISDAKVNLEIEESEVLGKSESEVLGKSETPTETIDSEYDVKFHAAITDATQKTAIIDSEEYMKKLNYIRETAKLCIANYKKNTIITLLKEHMGIVY</sequence>
<dbReference type="EMBL" id="UZAJ01005238">
    <property type="protein sequence ID" value="VDO44513.1"/>
    <property type="molecule type" value="Genomic_DNA"/>
</dbReference>
<evidence type="ECO:0000256" key="1">
    <source>
        <dbReference type="SAM" id="Coils"/>
    </source>
</evidence>
<gene>
    <name evidence="2" type="ORF">OFLC_LOCUS5838</name>
</gene>
<feature type="coiled-coil region" evidence="1">
    <location>
        <begin position="157"/>
        <end position="260"/>
    </location>
</feature>
<evidence type="ECO:0000313" key="3">
    <source>
        <dbReference type="Proteomes" id="UP000267606"/>
    </source>
</evidence>